<comment type="caution">
    <text evidence="1">The sequence shown here is derived from an EMBL/GenBank/DDBJ whole genome shotgun (WGS) entry which is preliminary data.</text>
</comment>
<evidence type="ECO:0000313" key="2">
    <source>
        <dbReference type="Proteomes" id="UP000003438"/>
    </source>
</evidence>
<dbReference type="HOGENOM" id="CLU_3277617_0_0_9"/>
<name>D1PJ80_9FIRM</name>
<protein>
    <submittedName>
        <fullName evidence="1">Uncharacterized protein</fullName>
    </submittedName>
</protein>
<proteinExistence type="predicted"/>
<dbReference type="STRING" id="411471.SUBVAR_04400"/>
<dbReference type="AlphaFoldDB" id="D1PJ80"/>
<evidence type="ECO:0000313" key="1">
    <source>
        <dbReference type="EMBL" id="EFB77240.1"/>
    </source>
</evidence>
<keyword evidence="2" id="KW-1185">Reference proteome</keyword>
<dbReference type="Proteomes" id="UP000003438">
    <property type="component" value="Unassembled WGS sequence"/>
</dbReference>
<sequence>MCFSFSFGILAHNNTGYIILHFPAAGKMGTPPLPQFSPDTV</sequence>
<dbReference type="EMBL" id="ACBY02000013">
    <property type="protein sequence ID" value="EFB77240.1"/>
    <property type="molecule type" value="Genomic_DNA"/>
</dbReference>
<gene>
    <name evidence="1" type="ORF">SUBVAR_04400</name>
</gene>
<accession>D1PJ80</accession>
<reference evidence="1" key="1">
    <citation type="submission" date="2009-12" db="EMBL/GenBank/DDBJ databases">
        <authorList>
            <person name="Weinstock G."/>
            <person name="Sodergren E."/>
            <person name="Clifton S."/>
            <person name="Fulton L."/>
            <person name="Fulton B."/>
            <person name="Courtney L."/>
            <person name="Fronick C."/>
            <person name="Harrison M."/>
            <person name="Strong C."/>
            <person name="Farmer C."/>
            <person name="Delahaunty K."/>
            <person name="Markovic C."/>
            <person name="Hall O."/>
            <person name="Minx P."/>
            <person name="Tomlinson C."/>
            <person name="Mitreva M."/>
            <person name="Nelson J."/>
            <person name="Hou S."/>
            <person name="Wollam A."/>
            <person name="Pepin K.H."/>
            <person name="Johnson M."/>
            <person name="Bhonagiri V."/>
            <person name="Nash W.E."/>
            <person name="Warren W."/>
            <person name="Chinwalla A."/>
            <person name="Mardis E.R."/>
            <person name="Wilson R.K."/>
        </authorList>
    </citation>
    <scope>NUCLEOTIDE SEQUENCE [LARGE SCALE GENOMIC DNA]</scope>
    <source>
        <strain evidence="1">DSM 15176</strain>
    </source>
</reference>
<organism evidence="1 2">
    <name type="scientific">Subdoligranulum variabile DSM 15176</name>
    <dbReference type="NCBI Taxonomy" id="411471"/>
    <lineage>
        <taxon>Bacteria</taxon>
        <taxon>Bacillati</taxon>
        <taxon>Bacillota</taxon>
        <taxon>Clostridia</taxon>
        <taxon>Eubacteriales</taxon>
        <taxon>Oscillospiraceae</taxon>
        <taxon>Subdoligranulum</taxon>
    </lineage>
</organism>